<dbReference type="AlphaFoldDB" id="A0A9C9NE25"/>
<protein>
    <submittedName>
        <fullName evidence="4">Nitric-oxide reductase</fullName>
    </submittedName>
</protein>
<feature type="transmembrane region" description="Helical" evidence="2">
    <location>
        <begin position="165"/>
        <end position="187"/>
    </location>
</feature>
<feature type="transmembrane region" description="Helical" evidence="2">
    <location>
        <begin position="425"/>
        <end position="445"/>
    </location>
</feature>
<dbReference type="EMBL" id="DRGN01000061">
    <property type="protein sequence ID" value="HET99574.1"/>
    <property type="molecule type" value="Genomic_DNA"/>
</dbReference>
<feature type="transmembrane region" description="Helical" evidence="2">
    <location>
        <begin position="300"/>
        <end position="323"/>
    </location>
</feature>
<dbReference type="GO" id="GO:0016020">
    <property type="term" value="C:membrane"/>
    <property type="evidence" value="ECO:0007669"/>
    <property type="project" value="InterPro"/>
</dbReference>
<feature type="transmembrane region" description="Helical" evidence="2">
    <location>
        <begin position="91"/>
        <end position="110"/>
    </location>
</feature>
<gene>
    <name evidence="4" type="ORF">ENH89_04235</name>
</gene>
<dbReference type="InterPro" id="IPR023616">
    <property type="entry name" value="Cyt_c_oxase-like_su1_dom"/>
</dbReference>
<dbReference type="PROSITE" id="PS50855">
    <property type="entry name" value="COX1"/>
    <property type="match status" value="1"/>
</dbReference>
<reference evidence="4" key="1">
    <citation type="journal article" date="2020" name="mSystems">
        <title>Genome- and Community-Level Interaction Insights into Carbon Utilization and Element Cycling Functions of Hydrothermarchaeota in Hydrothermal Sediment.</title>
        <authorList>
            <person name="Zhou Z."/>
            <person name="Liu Y."/>
            <person name="Xu W."/>
            <person name="Pan J."/>
            <person name="Luo Z.H."/>
            <person name="Li M."/>
        </authorList>
    </citation>
    <scope>NUCLEOTIDE SEQUENCE</scope>
    <source>
        <strain evidence="4">HyVt-347</strain>
    </source>
</reference>
<keyword evidence="1" id="KW-0249">Electron transport</keyword>
<dbReference type="SUPFAM" id="SSF81442">
    <property type="entry name" value="Cytochrome c oxidase subunit I-like"/>
    <property type="match status" value="1"/>
</dbReference>
<name>A0A9C9NE25_9HYPH</name>
<evidence type="ECO:0000313" key="5">
    <source>
        <dbReference type="Proteomes" id="UP000885680"/>
    </source>
</evidence>
<feature type="transmembrane region" description="Helical" evidence="2">
    <location>
        <begin position="130"/>
        <end position="153"/>
    </location>
</feature>
<accession>A0A9C9NE25</accession>
<keyword evidence="1" id="KW-0813">Transport</keyword>
<feature type="transmembrane region" description="Helical" evidence="2">
    <location>
        <begin position="232"/>
        <end position="252"/>
    </location>
</feature>
<keyword evidence="2" id="KW-1133">Transmembrane helix</keyword>
<keyword evidence="2" id="KW-0472">Membrane</keyword>
<feature type="domain" description="Cytochrome oxidase subunit I profile" evidence="3">
    <location>
        <begin position="1"/>
        <end position="399"/>
    </location>
</feature>
<dbReference type="Proteomes" id="UP000885680">
    <property type="component" value="Unassembled WGS sequence"/>
</dbReference>
<keyword evidence="2" id="KW-0812">Transmembrane</keyword>
<feature type="transmembrane region" description="Helical" evidence="2">
    <location>
        <begin position="493"/>
        <end position="512"/>
    </location>
</feature>
<feature type="transmembrane region" description="Helical" evidence="2">
    <location>
        <begin position="264"/>
        <end position="288"/>
    </location>
</feature>
<organism evidence="4 5">
    <name type="scientific">Aurantimonas coralicida</name>
    <dbReference type="NCBI Taxonomy" id="182270"/>
    <lineage>
        <taxon>Bacteria</taxon>
        <taxon>Pseudomonadati</taxon>
        <taxon>Pseudomonadota</taxon>
        <taxon>Alphaproteobacteria</taxon>
        <taxon>Hyphomicrobiales</taxon>
        <taxon>Aurantimonadaceae</taxon>
        <taxon>Aurantimonas</taxon>
    </lineage>
</organism>
<dbReference type="InterPro" id="IPR000883">
    <property type="entry name" value="Cyt_C_Oxase_1"/>
</dbReference>
<evidence type="ECO:0000256" key="1">
    <source>
        <dbReference type="ARBA" id="ARBA00022660"/>
    </source>
</evidence>
<feature type="transmembrane region" description="Helical" evidence="2">
    <location>
        <begin position="524"/>
        <end position="545"/>
    </location>
</feature>
<dbReference type="GO" id="GO:0004129">
    <property type="term" value="F:cytochrome-c oxidase activity"/>
    <property type="evidence" value="ECO:0007669"/>
    <property type="project" value="InterPro"/>
</dbReference>
<dbReference type="InterPro" id="IPR036927">
    <property type="entry name" value="Cyt_c_oxase-like_su1_sf"/>
</dbReference>
<feature type="transmembrane region" description="Helical" evidence="2">
    <location>
        <begin position="57"/>
        <end position="79"/>
    </location>
</feature>
<dbReference type="GO" id="GO:0020037">
    <property type="term" value="F:heme binding"/>
    <property type="evidence" value="ECO:0007669"/>
    <property type="project" value="InterPro"/>
</dbReference>
<sequence length="573" mass="64136">MRIEYQTQRLSLRFFLVMLVLFLFQTAFGLLLAAQHIDPTLLSGVFNFNIVRAEHTNLGILWILTGFIGTILFIGPLLSKRELAAPWLIKFLFYALLAVVVWNVLTQFLAQQGIAGWWLGQPWLQEGLEYLEAGRVADIVILIGFAILCYVVLRTFPPMSQWNEIHWGLGLGVLALTAVWVFGLFFIGRLDLQEYFRWYVVHYWVEGVWEVIHISLVGFLVVLMFNASVKTVGYAVFWGISLVWLSGLLGNAHHYFWIGTPEFWQFWGSLFSALEPLPLIFCFWHIYLDAHHDRKPIANMPAFAFLLGSVVLEQVGAGILGFTMTFALTNVWSHGTWVTLSHAHLALFGTFGMLGLSAAYYAVPLMRGIRDFDQRLGKLAFWLIFTGMLGLAFAFAIGGTIQVYVYRTLGLDWFGGDVSPAMQIAKLQVPVFGLVFTIGVGLLVFDLLTLGYRARVATTPAARGFETADAYDGPAHAVMPGWKRLLTGWEAGLWLLGMWVFGAVITLGLLSFNLSSVRDGSPFFPYLMAGIGYPGLFLVTLLFVWRFLSSLAARNVEPLAVYTSATFAAEPAE</sequence>
<dbReference type="Gene3D" id="1.20.210.10">
    <property type="entry name" value="Cytochrome c oxidase-like, subunit I domain"/>
    <property type="match status" value="1"/>
</dbReference>
<feature type="transmembrane region" description="Helical" evidence="2">
    <location>
        <begin position="343"/>
        <end position="363"/>
    </location>
</feature>
<dbReference type="GO" id="GO:0009060">
    <property type="term" value="P:aerobic respiration"/>
    <property type="evidence" value="ECO:0007669"/>
    <property type="project" value="InterPro"/>
</dbReference>
<evidence type="ECO:0000313" key="4">
    <source>
        <dbReference type="EMBL" id="HET99574.1"/>
    </source>
</evidence>
<evidence type="ECO:0000256" key="2">
    <source>
        <dbReference type="SAM" id="Phobius"/>
    </source>
</evidence>
<comment type="caution">
    <text evidence="4">The sequence shown here is derived from an EMBL/GenBank/DDBJ whole genome shotgun (WGS) entry which is preliminary data.</text>
</comment>
<proteinExistence type="predicted"/>
<feature type="transmembrane region" description="Helical" evidence="2">
    <location>
        <begin position="207"/>
        <end position="225"/>
    </location>
</feature>
<dbReference type="Pfam" id="PF00115">
    <property type="entry name" value="COX1"/>
    <property type="match status" value="1"/>
</dbReference>
<evidence type="ECO:0000259" key="3">
    <source>
        <dbReference type="PROSITE" id="PS50855"/>
    </source>
</evidence>
<feature type="transmembrane region" description="Helical" evidence="2">
    <location>
        <begin position="379"/>
        <end position="405"/>
    </location>
</feature>
<dbReference type="GO" id="GO:0015990">
    <property type="term" value="P:electron transport coupled proton transport"/>
    <property type="evidence" value="ECO:0007669"/>
    <property type="project" value="TreeGrafter"/>
</dbReference>
<dbReference type="PANTHER" id="PTHR10422">
    <property type="entry name" value="CYTOCHROME C OXIDASE SUBUNIT 1"/>
    <property type="match status" value="1"/>
</dbReference>
<feature type="transmembrane region" description="Helical" evidence="2">
    <location>
        <begin position="12"/>
        <end position="37"/>
    </location>
</feature>
<dbReference type="GO" id="GO:0022904">
    <property type="term" value="P:respiratory electron transport chain"/>
    <property type="evidence" value="ECO:0007669"/>
    <property type="project" value="TreeGrafter"/>
</dbReference>
<dbReference type="PANTHER" id="PTHR10422:SF43">
    <property type="entry name" value="NITRIC OXIDE REDUCTASE SUBUNIT B"/>
    <property type="match status" value="1"/>
</dbReference>
<keyword evidence="1" id="KW-0679">Respiratory chain</keyword>